<dbReference type="AlphaFoldDB" id="A0AAP0JF07"/>
<dbReference type="Proteomes" id="UP001419268">
    <property type="component" value="Unassembled WGS sequence"/>
</dbReference>
<organism evidence="1 2">
    <name type="scientific">Stephania cephalantha</name>
    <dbReference type="NCBI Taxonomy" id="152367"/>
    <lineage>
        <taxon>Eukaryota</taxon>
        <taxon>Viridiplantae</taxon>
        <taxon>Streptophyta</taxon>
        <taxon>Embryophyta</taxon>
        <taxon>Tracheophyta</taxon>
        <taxon>Spermatophyta</taxon>
        <taxon>Magnoliopsida</taxon>
        <taxon>Ranunculales</taxon>
        <taxon>Menispermaceae</taxon>
        <taxon>Menispermoideae</taxon>
        <taxon>Cissampelideae</taxon>
        <taxon>Stephania</taxon>
    </lineage>
</organism>
<evidence type="ECO:0000313" key="2">
    <source>
        <dbReference type="Proteomes" id="UP001419268"/>
    </source>
</evidence>
<proteinExistence type="predicted"/>
<evidence type="ECO:0000313" key="1">
    <source>
        <dbReference type="EMBL" id="KAK9132854.1"/>
    </source>
</evidence>
<comment type="caution">
    <text evidence="1">The sequence shown here is derived from an EMBL/GenBank/DDBJ whole genome shotgun (WGS) entry which is preliminary data.</text>
</comment>
<keyword evidence="2" id="KW-1185">Reference proteome</keyword>
<protein>
    <submittedName>
        <fullName evidence="1">Uncharacterized protein</fullName>
    </submittedName>
</protein>
<dbReference type="EMBL" id="JBBNAG010000005">
    <property type="protein sequence ID" value="KAK9132854.1"/>
    <property type="molecule type" value="Genomic_DNA"/>
</dbReference>
<sequence length="124" mass="12793">MARCQLAVRATAVVIAGAAVNAPLRLAAAAARSLSPFRRSSRWPAAAPRAAVHAARLRASVPSICVPLWTLSVARLDSRLAGAAVRPRTSAPFAAATAPLPELLSAATSLSSSFSLYVCVYVVL</sequence>
<reference evidence="1 2" key="1">
    <citation type="submission" date="2024-01" db="EMBL/GenBank/DDBJ databases">
        <title>Genome assemblies of Stephania.</title>
        <authorList>
            <person name="Yang L."/>
        </authorList>
    </citation>
    <scope>NUCLEOTIDE SEQUENCE [LARGE SCALE GENOMIC DNA]</scope>
    <source>
        <strain evidence="1">JXDWG</strain>
        <tissue evidence="1">Leaf</tissue>
    </source>
</reference>
<accession>A0AAP0JF07</accession>
<gene>
    <name evidence="1" type="ORF">Scep_012382</name>
</gene>
<name>A0AAP0JF07_9MAGN</name>